<dbReference type="InterPro" id="IPR000460">
    <property type="entry name" value="Nlgn"/>
</dbReference>
<organism evidence="13 14">
    <name type="scientific">Galendromus occidentalis</name>
    <name type="common">western predatory mite</name>
    <dbReference type="NCBI Taxonomy" id="34638"/>
    <lineage>
        <taxon>Eukaryota</taxon>
        <taxon>Metazoa</taxon>
        <taxon>Ecdysozoa</taxon>
        <taxon>Arthropoda</taxon>
        <taxon>Chelicerata</taxon>
        <taxon>Arachnida</taxon>
        <taxon>Acari</taxon>
        <taxon>Parasitiformes</taxon>
        <taxon>Mesostigmata</taxon>
        <taxon>Gamasina</taxon>
        <taxon>Phytoseioidea</taxon>
        <taxon>Phytoseiidae</taxon>
        <taxon>Typhlodrominae</taxon>
        <taxon>Galendromus</taxon>
    </lineage>
</organism>
<evidence type="ECO:0000256" key="7">
    <source>
        <dbReference type="ARBA" id="ARBA00022989"/>
    </source>
</evidence>
<dbReference type="Gene3D" id="3.40.50.1820">
    <property type="entry name" value="alpha/beta hydrolase"/>
    <property type="match status" value="1"/>
</dbReference>
<evidence type="ECO:0000256" key="3">
    <source>
        <dbReference type="ARBA" id="ARBA00022475"/>
    </source>
</evidence>
<keyword evidence="9" id="KW-1015">Disulfide bond</keyword>
<dbReference type="InterPro" id="IPR019819">
    <property type="entry name" value="Carboxylesterase_B_CS"/>
</dbReference>
<keyword evidence="10" id="KW-0325">Glycoprotein</keyword>
<dbReference type="GO" id="GO:0007155">
    <property type="term" value="P:cell adhesion"/>
    <property type="evidence" value="ECO:0007669"/>
    <property type="project" value="UniProtKB-KW"/>
</dbReference>
<dbReference type="PANTHER" id="PTHR43903">
    <property type="entry name" value="NEUROLIGIN"/>
    <property type="match status" value="1"/>
</dbReference>
<evidence type="ECO:0000313" key="14">
    <source>
        <dbReference type="RefSeq" id="XP_028966562.1"/>
    </source>
</evidence>
<dbReference type="Pfam" id="PF00135">
    <property type="entry name" value="COesterase"/>
    <property type="match status" value="1"/>
</dbReference>
<keyword evidence="3" id="KW-1003">Cell membrane</keyword>
<dbReference type="KEGG" id="goe:100901908"/>
<reference evidence="14" key="1">
    <citation type="submission" date="2025-08" db="UniProtKB">
        <authorList>
            <consortium name="RefSeq"/>
        </authorList>
    </citation>
    <scope>IDENTIFICATION</scope>
</reference>
<evidence type="ECO:0000256" key="1">
    <source>
        <dbReference type="ARBA" id="ARBA00004251"/>
    </source>
</evidence>
<dbReference type="GO" id="GO:0007416">
    <property type="term" value="P:synapse assembly"/>
    <property type="evidence" value="ECO:0007669"/>
    <property type="project" value="UniProtKB-ARBA"/>
</dbReference>
<evidence type="ECO:0000256" key="8">
    <source>
        <dbReference type="ARBA" id="ARBA00023136"/>
    </source>
</evidence>
<dbReference type="GO" id="GO:0005886">
    <property type="term" value="C:plasma membrane"/>
    <property type="evidence" value="ECO:0007669"/>
    <property type="project" value="UniProtKB-SubCell"/>
</dbReference>
<keyword evidence="4 11" id="KW-0812">Transmembrane</keyword>
<keyword evidence="7 11" id="KW-1133">Transmembrane helix</keyword>
<dbReference type="InterPro" id="IPR051093">
    <property type="entry name" value="Neuroligin/BSAL"/>
</dbReference>
<evidence type="ECO:0000256" key="11">
    <source>
        <dbReference type="SAM" id="Phobius"/>
    </source>
</evidence>
<protein>
    <submittedName>
        <fullName evidence="14">Neuroligin-4, X-linked-like</fullName>
    </submittedName>
</protein>
<proteinExistence type="inferred from homology"/>
<keyword evidence="13" id="KW-1185">Reference proteome</keyword>
<evidence type="ECO:0000256" key="5">
    <source>
        <dbReference type="ARBA" id="ARBA00022729"/>
    </source>
</evidence>
<feature type="domain" description="Carboxylesterase type B" evidence="12">
    <location>
        <begin position="2"/>
        <end position="507"/>
    </location>
</feature>
<name>A0AAJ7SDA0_9ACAR</name>
<comment type="similarity">
    <text evidence="2">Belongs to the type-B carboxylesterase/lipase family.</text>
</comment>
<gene>
    <name evidence="14" type="primary">LOC100901908</name>
</gene>
<evidence type="ECO:0000256" key="2">
    <source>
        <dbReference type="ARBA" id="ARBA00005964"/>
    </source>
</evidence>
<dbReference type="SUPFAM" id="SSF53474">
    <property type="entry name" value="alpha/beta-Hydrolases"/>
    <property type="match status" value="1"/>
</dbReference>
<dbReference type="GeneID" id="100901908"/>
<evidence type="ECO:0000313" key="13">
    <source>
        <dbReference type="Proteomes" id="UP000694867"/>
    </source>
</evidence>
<feature type="transmembrane region" description="Helical" evidence="11">
    <location>
        <begin position="583"/>
        <end position="610"/>
    </location>
</feature>
<evidence type="ECO:0000256" key="6">
    <source>
        <dbReference type="ARBA" id="ARBA00022889"/>
    </source>
</evidence>
<dbReference type="PROSITE" id="PS00941">
    <property type="entry name" value="CARBOXYLESTERASE_B_2"/>
    <property type="match status" value="1"/>
</dbReference>
<dbReference type="Proteomes" id="UP000694867">
    <property type="component" value="Unplaced"/>
</dbReference>
<keyword evidence="8 11" id="KW-0472">Membrane</keyword>
<dbReference type="PRINTS" id="PR01090">
    <property type="entry name" value="NEUROLIGIN"/>
</dbReference>
<keyword evidence="6" id="KW-0130">Cell adhesion</keyword>
<accession>A0AAJ7SDA0</accession>
<sequence length="707" mass="78529">MADRLAPVCPQKPPDVQDETAALKRMSQRRVEHLKHLTPFLTGNSEQQSEDCLYLNLYTPTIGDRKGNIATKNRLPVMVFIHGESFEWNSGNAYDGSVLASYGEVIVVTLNYRLGILGFLPPMESGGRGANNGLLDIVAALHWVQENVIEFGGDPGNVTVFGHGRGAALANLIMLTPMARGLIQRAILMSGSALSPWAMARDSVKYTKLIATELNCPLEDNRALIECLKSRSAEDIVAVGLSAGEYLTTFGPVVDGIAIPKEPSLLMEEHGPNALFKTYELLVGMADNEGGHYFSHLEEVYGIDGDQRKKHFRNLVRNLYSYHRQEIFVTVLNEYTDWTVSTAPKPSRIARETAEALGDALVVAPLVKTARLHAKLGGKSTFMYVSEHQQEYNDHSNAVLHENDLVYIFGAPLVESQLGPFVGNYTLADQTLAQTFIEYWTQFVKSGTPALVSSEPTEFPSNTQNIALDESQESFWPKYELSHQKHLVLGGKLEVDDHYHAHRLALWTNLIPLLHRPGGPEVDTLHHQLSDDETHSVMHPHLQHQSEGAIRHHHDAVHNAKDTTPTRSGFGFDSLLVRQGMPYASALGVTVAVGCSLLVLNALIFAAVYYQRDKTVKLLQKNGVRSKANDPTKQAVESEEGVRSSFRNKCPVQENKKSREIAQMESLCHSHSTTLCGHHQTHEMHECHEHQHLHQLTMSEVMNAPQV</sequence>
<evidence type="ECO:0000259" key="12">
    <source>
        <dbReference type="Pfam" id="PF00135"/>
    </source>
</evidence>
<evidence type="ECO:0000256" key="10">
    <source>
        <dbReference type="ARBA" id="ARBA00023180"/>
    </source>
</evidence>
<dbReference type="GO" id="GO:0042043">
    <property type="term" value="F:neurexin family protein binding"/>
    <property type="evidence" value="ECO:0007669"/>
    <property type="project" value="InterPro"/>
</dbReference>
<evidence type="ECO:0000256" key="4">
    <source>
        <dbReference type="ARBA" id="ARBA00022692"/>
    </source>
</evidence>
<dbReference type="AlphaFoldDB" id="A0AAJ7SDA0"/>
<dbReference type="RefSeq" id="XP_028966562.1">
    <property type="nucleotide sequence ID" value="XM_029110729.1"/>
</dbReference>
<evidence type="ECO:0000256" key="9">
    <source>
        <dbReference type="ARBA" id="ARBA00023157"/>
    </source>
</evidence>
<keyword evidence="5" id="KW-0732">Signal</keyword>
<comment type="subcellular location">
    <subcellularLocation>
        <location evidence="1">Cell membrane</location>
        <topology evidence="1">Single-pass type I membrane protein</topology>
    </subcellularLocation>
</comment>
<dbReference type="InterPro" id="IPR002018">
    <property type="entry name" value="CarbesteraseB"/>
</dbReference>
<dbReference type="InterPro" id="IPR029058">
    <property type="entry name" value="AB_hydrolase_fold"/>
</dbReference>